<accession>A0A5C5Z5F3</accession>
<gene>
    <name evidence="8" type="ORF">CA13_38980</name>
</gene>
<keyword evidence="2" id="KW-1003">Cell membrane</keyword>
<evidence type="ECO:0000313" key="8">
    <source>
        <dbReference type="EMBL" id="TWT82435.1"/>
    </source>
</evidence>
<feature type="transmembrane region" description="Helical" evidence="6">
    <location>
        <begin position="288"/>
        <end position="309"/>
    </location>
</feature>
<evidence type="ECO:0000256" key="6">
    <source>
        <dbReference type="SAM" id="Phobius"/>
    </source>
</evidence>
<feature type="transmembrane region" description="Helical" evidence="6">
    <location>
        <begin position="539"/>
        <end position="555"/>
    </location>
</feature>
<dbReference type="PANTHER" id="PTHR30619:SF1">
    <property type="entry name" value="RECOMBINATION PROTEIN 2"/>
    <property type="match status" value="1"/>
</dbReference>
<reference evidence="8 9" key="1">
    <citation type="submission" date="2019-02" db="EMBL/GenBank/DDBJ databases">
        <title>Deep-cultivation of Planctomycetes and their phenomic and genomic characterization uncovers novel biology.</title>
        <authorList>
            <person name="Wiegand S."/>
            <person name="Jogler M."/>
            <person name="Boedeker C."/>
            <person name="Pinto D."/>
            <person name="Vollmers J."/>
            <person name="Rivas-Marin E."/>
            <person name="Kohn T."/>
            <person name="Peeters S.H."/>
            <person name="Heuer A."/>
            <person name="Rast P."/>
            <person name="Oberbeckmann S."/>
            <person name="Bunk B."/>
            <person name="Jeske O."/>
            <person name="Meyerdierks A."/>
            <person name="Storesund J.E."/>
            <person name="Kallscheuer N."/>
            <person name="Luecker S."/>
            <person name="Lage O.M."/>
            <person name="Pohl T."/>
            <person name="Merkel B.J."/>
            <person name="Hornburger P."/>
            <person name="Mueller R.-W."/>
            <person name="Bruemmer F."/>
            <person name="Labrenz M."/>
            <person name="Spormann A.M."/>
            <person name="Op Den Camp H."/>
            <person name="Overmann J."/>
            <person name="Amann R."/>
            <person name="Jetten M.S.M."/>
            <person name="Mascher T."/>
            <person name="Medema M.H."/>
            <person name="Devos D.P."/>
            <person name="Kaster A.-K."/>
            <person name="Ovreas L."/>
            <person name="Rohde M."/>
            <person name="Galperin M.Y."/>
            <person name="Jogler C."/>
        </authorList>
    </citation>
    <scope>NUCLEOTIDE SEQUENCE [LARGE SCALE GENOMIC DNA]</scope>
    <source>
        <strain evidence="8 9">CA13</strain>
    </source>
</reference>
<keyword evidence="9" id="KW-1185">Reference proteome</keyword>
<feature type="transmembrane region" description="Helical" evidence="6">
    <location>
        <begin position="562"/>
        <end position="579"/>
    </location>
</feature>
<feature type="transmembrane region" description="Helical" evidence="6">
    <location>
        <begin position="316"/>
        <end position="333"/>
    </location>
</feature>
<feature type="transmembrane region" description="Helical" evidence="6">
    <location>
        <begin position="445"/>
        <end position="464"/>
    </location>
</feature>
<comment type="subcellular location">
    <subcellularLocation>
        <location evidence="1">Cell membrane</location>
        <topology evidence="1">Multi-pass membrane protein</topology>
    </subcellularLocation>
</comment>
<comment type="caution">
    <text evidence="8">The sequence shown here is derived from an EMBL/GenBank/DDBJ whole genome shotgun (WGS) entry which is preliminary data.</text>
</comment>
<dbReference type="SUPFAM" id="SSF56281">
    <property type="entry name" value="Metallo-hydrolase/oxidoreductase"/>
    <property type="match status" value="1"/>
</dbReference>
<dbReference type="OrthoDB" id="9761531at2"/>
<dbReference type="AlphaFoldDB" id="A0A5C5Z5F3"/>
<keyword evidence="4 6" id="KW-1133">Transmembrane helix</keyword>
<keyword evidence="3 6" id="KW-0812">Transmembrane</keyword>
<dbReference type="PANTHER" id="PTHR30619">
    <property type="entry name" value="DNA INTERNALIZATION/COMPETENCE PROTEIN COMEC/REC2"/>
    <property type="match status" value="1"/>
</dbReference>
<dbReference type="NCBIfam" id="TIGR00360">
    <property type="entry name" value="ComEC_N-term"/>
    <property type="match status" value="1"/>
</dbReference>
<feature type="transmembrane region" description="Helical" evidence="6">
    <location>
        <begin position="76"/>
        <end position="94"/>
    </location>
</feature>
<keyword evidence="5 6" id="KW-0472">Membrane</keyword>
<evidence type="ECO:0000256" key="1">
    <source>
        <dbReference type="ARBA" id="ARBA00004651"/>
    </source>
</evidence>
<dbReference type="Pfam" id="PF13567">
    <property type="entry name" value="DUF4131"/>
    <property type="match status" value="1"/>
</dbReference>
<feature type="domain" description="Metallo-beta-lactamase" evidence="7">
    <location>
        <begin position="599"/>
        <end position="805"/>
    </location>
</feature>
<dbReference type="Gene3D" id="3.60.15.10">
    <property type="entry name" value="Ribonuclease Z/Hydroxyacylglutathione hydrolase-like"/>
    <property type="match status" value="1"/>
</dbReference>
<dbReference type="InterPro" id="IPR035681">
    <property type="entry name" value="ComA-like_MBL"/>
</dbReference>
<feature type="transmembrane region" description="Helical" evidence="6">
    <location>
        <begin position="339"/>
        <end position="356"/>
    </location>
</feature>
<dbReference type="EMBL" id="SJPJ01000001">
    <property type="protein sequence ID" value="TWT82435.1"/>
    <property type="molecule type" value="Genomic_DNA"/>
</dbReference>
<dbReference type="InterPro" id="IPR025405">
    <property type="entry name" value="DUF4131"/>
</dbReference>
<dbReference type="CDD" id="cd07731">
    <property type="entry name" value="ComA-like_MBL-fold"/>
    <property type="match status" value="1"/>
</dbReference>
<evidence type="ECO:0000259" key="7">
    <source>
        <dbReference type="SMART" id="SM00849"/>
    </source>
</evidence>
<proteinExistence type="predicted"/>
<feature type="transmembrane region" description="Helical" evidence="6">
    <location>
        <begin position="363"/>
        <end position="378"/>
    </location>
</feature>
<dbReference type="InterPro" id="IPR036866">
    <property type="entry name" value="RibonucZ/Hydroxyglut_hydro"/>
</dbReference>
<evidence type="ECO:0000256" key="2">
    <source>
        <dbReference type="ARBA" id="ARBA00022475"/>
    </source>
</evidence>
<dbReference type="Proteomes" id="UP000315010">
    <property type="component" value="Unassembled WGS sequence"/>
</dbReference>
<dbReference type="SMART" id="SM00849">
    <property type="entry name" value="Lactamase_B"/>
    <property type="match status" value="1"/>
</dbReference>
<dbReference type="InterPro" id="IPR052159">
    <property type="entry name" value="Competence_DNA_uptake"/>
</dbReference>
<dbReference type="GO" id="GO:0005886">
    <property type="term" value="C:plasma membrane"/>
    <property type="evidence" value="ECO:0007669"/>
    <property type="project" value="UniProtKB-SubCell"/>
</dbReference>
<dbReference type="Pfam" id="PF00753">
    <property type="entry name" value="Lactamase_B"/>
    <property type="match status" value="1"/>
</dbReference>
<name>A0A5C5Z5F3_9BACT</name>
<dbReference type="RefSeq" id="WP_146398938.1">
    <property type="nucleotide sequence ID" value="NZ_SJPJ01000001.1"/>
</dbReference>
<dbReference type="Pfam" id="PF03772">
    <property type="entry name" value="Competence"/>
    <property type="match status" value="1"/>
</dbReference>
<protein>
    <submittedName>
        <fullName evidence="8">ComEC family competence protein</fullName>
    </submittedName>
</protein>
<evidence type="ECO:0000256" key="5">
    <source>
        <dbReference type="ARBA" id="ARBA00023136"/>
    </source>
</evidence>
<feature type="transmembrane region" description="Helical" evidence="6">
    <location>
        <begin position="51"/>
        <end position="70"/>
    </location>
</feature>
<feature type="transmembrane region" description="Helical" evidence="6">
    <location>
        <begin position="20"/>
        <end position="39"/>
    </location>
</feature>
<sequence length="852" mass="92558">MATVLDAMVDTADDGRFADFWARHPLLILAIGTATGIAIDAAAVDLLSIPFLSRLATWIVISLCGALLFGFTRNRVRLAAIVVLFSALGGLCHAHRGFRYDTSPVLSIADVDGEPAIIDGTITQPVVIRRNPLGDLPSRRDQSPWQSMIRIDMTAIRNGHTFEPCRGHLMVVSNGLLEQFRPGDKIRVHGQLQQINAPTNPGEIDFRKVYRHRGVHARVDVDSEDQIILQSQTFRYGRPIAALSTRSREILLRHVGETMGPLAVALVIGQREFVDSETRDSLLVTGTAHLLSVSGLHLAIVIVLASWTATLLRFPLTLRIAWILAVCCLYTAITGGRPPVMRAAVLVAVVMLSLWFRRPAQPFNTLSLAALILMLINPENLFHVGVQLSFLAVGTFFLCGLRSIASSRGAEVAIENESQLDQLIQSAQPGYYRIGSWALAKIGRAVWYSGCVTAMSLPLVWHYFHVVSFVSVVTNVVLSPFLFWSLAMGVATVVGGWILEPLAIIPGYLCGLGLDAMRSIIDVAAVVPLGHFWLPSPPTWWVIVFYIVMVGSLFIRQKRASWFRYGWIPVWGLVAWITATTASPISDGSFEATFVDVGHGTTVVLRDSEGHVWLYDCGRLANANGSSRDIDSTLWSIGATHLDAIFLSHADSDHYNALPGVLRRFSVEQIVTPPGMLTENEIGLIAIRNAIKTSGVPTVELFDGSDVTSETKGGLDGSCSILHPPRSGMDGSDNANSLVLRIDHGGTVLILPGDLEPPGTEMLINKMRPPPGGVLMAPHHGSLTMDAESILQWSRPSEVIVSGGKRAKKPEVRRMLNVVGSGVHVTAAVGAIRVTIHADGEIEIDSWADGGW</sequence>
<dbReference type="InterPro" id="IPR004477">
    <property type="entry name" value="ComEC_N"/>
</dbReference>
<organism evidence="8 9">
    <name type="scientific">Novipirellula herctigrandis</name>
    <dbReference type="NCBI Taxonomy" id="2527986"/>
    <lineage>
        <taxon>Bacteria</taxon>
        <taxon>Pseudomonadati</taxon>
        <taxon>Planctomycetota</taxon>
        <taxon>Planctomycetia</taxon>
        <taxon>Pirellulales</taxon>
        <taxon>Pirellulaceae</taxon>
        <taxon>Novipirellula</taxon>
    </lineage>
</organism>
<evidence type="ECO:0000313" key="9">
    <source>
        <dbReference type="Proteomes" id="UP000315010"/>
    </source>
</evidence>
<feature type="transmembrane region" description="Helical" evidence="6">
    <location>
        <begin position="476"/>
        <end position="499"/>
    </location>
</feature>
<evidence type="ECO:0000256" key="3">
    <source>
        <dbReference type="ARBA" id="ARBA00022692"/>
    </source>
</evidence>
<dbReference type="InterPro" id="IPR001279">
    <property type="entry name" value="Metallo-B-lactamas"/>
</dbReference>
<evidence type="ECO:0000256" key="4">
    <source>
        <dbReference type="ARBA" id="ARBA00022989"/>
    </source>
</evidence>